<protein>
    <submittedName>
        <fullName evidence="3">Polar amino acid transport system substrate-binding protein</fullName>
    </submittedName>
</protein>
<evidence type="ECO:0000259" key="2">
    <source>
        <dbReference type="SMART" id="SM00062"/>
    </source>
</evidence>
<evidence type="ECO:0000256" key="1">
    <source>
        <dbReference type="ARBA" id="ARBA00022729"/>
    </source>
</evidence>
<keyword evidence="4" id="KW-1185">Reference proteome</keyword>
<evidence type="ECO:0000313" key="3">
    <source>
        <dbReference type="EMBL" id="MDR7306569.1"/>
    </source>
</evidence>
<dbReference type="SMART" id="SM00062">
    <property type="entry name" value="PBPb"/>
    <property type="match status" value="1"/>
</dbReference>
<proteinExistence type="predicted"/>
<evidence type="ECO:0000313" key="4">
    <source>
        <dbReference type="Proteomes" id="UP001268089"/>
    </source>
</evidence>
<dbReference type="Gene3D" id="3.40.190.10">
    <property type="entry name" value="Periplasmic binding protein-like II"/>
    <property type="match status" value="2"/>
</dbReference>
<organism evidence="3 4">
    <name type="scientific">Rhodoferax saidenbachensis</name>
    <dbReference type="NCBI Taxonomy" id="1484693"/>
    <lineage>
        <taxon>Bacteria</taxon>
        <taxon>Pseudomonadati</taxon>
        <taxon>Pseudomonadota</taxon>
        <taxon>Betaproteobacteria</taxon>
        <taxon>Burkholderiales</taxon>
        <taxon>Comamonadaceae</taxon>
        <taxon>Rhodoferax</taxon>
    </lineage>
</organism>
<dbReference type="RefSeq" id="WP_310341794.1">
    <property type="nucleotide sequence ID" value="NZ_JAVDXO010000003.1"/>
</dbReference>
<keyword evidence="1" id="KW-0732">Signal</keyword>
<dbReference type="SUPFAM" id="SSF53850">
    <property type="entry name" value="Periplasmic binding protein-like II"/>
    <property type="match status" value="1"/>
</dbReference>
<dbReference type="PANTHER" id="PTHR35936:SF6">
    <property type="entry name" value="AMINO ACID ABC TRANSPORTER SUBSTRATE-BINDING PAAT FAMILY PROTEIN"/>
    <property type="match status" value="1"/>
</dbReference>
<name>A0ABU1ZM13_9BURK</name>
<accession>A0ABU1ZM13</accession>
<dbReference type="InterPro" id="IPR001638">
    <property type="entry name" value="Solute-binding_3/MltF_N"/>
</dbReference>
<dbReference type="Proteomes" id="UP001268089">
    <property type="component" value="Unassembled WGS sequence"/>
</dbReference>
<dbReference type="PANTHER" id="PTHR35936">
    <property type="entry name" value="MEMBRANE-BOUND LYTIC MUREIN TRANSGLYCOSYLASE F"/>
    <property type="match status" value="1"/>
</dbReference>
<dbReference type="Pfam" id="PF00497">
    <property type="entry name" value="SBP_bac_3"/>
    <property type="match status" value="1"/>
</dbReference>
<sequence>MAFQRSRHWQQWAAGGAFAWLALGAQAECTRLVLTADPAYPPMHWYDGETLQGASIEIAKRVLTELKIPYEVRYLGPFPRIMSLAERGEVDMVATLKKTPEREAFLLYPKTPALSNPVAVFGARERPFEFKDRADLVGLRGGITRGNVFGGGVDEYLKEKLNVQESNSPESNFEKLALGRIDYFITGYYTGMALLLKRGDEERFVVKEPFLVDTPNFMVLTRNGKCADKLEQIDARLALLKKSGVLDELIRKSFQKWKSQPQMVEK</sequence>
<comment type="caution">
    <text evidence="3">The sequence shown here is derived from an EMBL/GenBank/DDBJ whole genome shotgun (WGS) entry which is preliminary data.</text>
</comment>
<dbReference type="EMBL" id="JAVDXO010000003">
    <property type="protein sequence ID" value="MDR7306569.1"/>
    <property type="molecule type" value="Genomic_DNA"/>
</dbReference>
<feature type="domain" description="Solute-binding protein family 3/N-terminal" evidence="2">
    <location>
        <begin position="31"/>
        <end position="257"/>
    </location>
</feature>
<reference evidence="3 4" key="1">
    <citation type="submission" date="2023-07" db="EMBL/GenBank/DDBJ databases">
        <title>Sorghum-associated microbial communities from plants grown in Nebraska, USA.</title>
        <authorList>
            <person name="Schachtman D."/>
        </authorList>
    </citation>
    <scope>NUCLEOTIDE SEQUENCE [LARGE SCALE GENOMIC DNA]</scope>
    <source>
        <strain evidence="3 4">BE308</strain>
    </source>
</reference>
<gene>
    <name evidence="3" type="ORF">J2X15_001852</name>
</gene>